<feature type="chain" id="PRO_5017286847" evidence="12">
    <location>
        <begin position="29"/>
        <end position="899"/>
    </location>
</feature>
<dbReference type="Ensembl" id="ENSPKIT00000020071.1">
    <property type="protein sequence ID" value="ENSPKIP00000039072.1"/>
    <property type="gene ID" value="ENSPKIG00000016587.1"/>
</dbReference>
<evidence type="ECO:0000256" key="4">
    <source>
        <dbReference type="ARBA" id="ARBA00022729"/>
    </source>
</evidence>
<feature type="compositionally biased region" description="Polar residues" evidence="10">
    <location>
        <begin position="280"/>
        <end position="304"/>
    </location>
</feature>
<feature type="compositionally biased region" description="Basic and acidic residues" evidence="10">
    <location>
        <begin position="59"/>
        <end position="77"/>
    </location>
</feature>
<keyword evidence="15" id="KW-1185">Reference proteome</keyword>
<sequence>MMETCFLGGISRLLLMVLLALLETPCAGSYTASTGSGHAEWTAASSLAEFVSFGTGGTEGRRTDSVPVLPKEREPRTDTNAVPNHNMPGSVTMDTEGWESHSQTASTYIFSTISRAGERTLLSVITDSTSAYTQESNSSEVSSQTFSQTYQTSTRTISQTSARGSQTTSQQSSQTSPRTQQSPHQTSSDSSSPTFFQPSSQASSQNSSQPFSGELSTASQDLTDVISSSESGQLDTTVYSHHTMAGTPLNGTGHMDHSQVSSETIGLLNSSPPMSDDSAENANVTQFNQPSKSGTTRTESSLAVSSMPPDLSTEDSMTNTSHLENERSDTLAGETDITTEPFTGDPYTHGNNETETIHNTTGNVASTEAPPVVKDLNTTADRSLTKVLSSQGPHTTEPEQPEKTTGAPPGTDSMVTHGSQLGEGTTYRSTPPGPVSLPPTQSAPSTTAQARTLPTTRATVPATEVSQTRGSTPQDLPPSRTGGTSSHTSKGTTVTSGLDGSTVPSRGTTQPSQATTLMYRRTDPVGATAAHTTRGFEERRTTGGQITTAKTPKKLTEPADVDECVAGPCPSGSMCVNTRGSFSCECPLGFDLENSRTCTQAKTFLGTFSFSNMSFSSSAGLHEIQREILQLLNSSLAALKGYSRSTLRKNGTQPMHIAAVSMFSMGATVTRPDVVTAIRTFLGNCSRGGTHCGRLLGARVSYRGQSLCQAQSMQCDTDRTKCEDASGVAICQCRDGYFKHSRDDLSCRECGDGFKLENGTCVPCMFGFGGFNCENFYKLIAVVVSPAGGGLLLILVIALIVTCCRKDKNDINKIIFKSGDLQMCSYPEYPKGNRVSVEWGREAIEMQENGSTKNLLQMTDIYYTAPLRHPEWPSRQSCIYPAQWNPSFISDDTRRRDYF</sequence>
<dbReference type="PROSITE" id="PS00010">
    <property type="entry name" value="ASX_HYDROXYL"/>
    <property type="match status" value="1"/>
</dbReference>
<dbReference type="KEGG" id="pki:111857180"/>
<dbReference type="InterPro" id="IPR000152">
    <property type="entry name" value="EGF-type_Asp/Asn_hydroxyl_site"/>
</dbReference>
<dbReference type="Proteomes" id="UP000261540">
    <property type="component" value="Unplaced"/>
</dbReference>
<dbReference type="PROSITE" id="PS01186">
    <property type="entry name" value="EGF_2"/>
    <property type="match status" value="1"/>
</dbReference>
<evidence type="ECO:0000256" key="8">
    <source>
        <dbReference type="ARBA" id="ARBA00023180"/>
    </source>
</evidence>
<dbReference type="GO" id="GO:0007043">
    <property type="term" value="P:cell-cell junction assembly"/>
    <property type="evidence" value="ECO:0007669"/>
    <property type="project" value="Ensembl"/>
</dbReference>
<evidence type="ECO:0000256" key="12">
    <source>
        <dbReference type="SAM" id="SignalP"/>
    </source>
</evidence>
<evidence type="ECO:0000256" key="5">
    <source>
        <dbReference type="ARBA" id="ARBA00022737"/>
    </source>
</evidence>
<feature type="compositionally biased region" description="Polar residues" evidence="10">
    <location>
        <begin position="349"/>
        <end position="366"/>
    </location>
</feature>
<dbReference type="PROSITE" id="PS50026">
    <property type="entry name" value="EGF_3"/>
    <property type="match status" value="1"/>
</dbReference>
<dbReference type="InterPro" id="IPR018097">
    <property type="entry name" value="EGF_Ca-bd_CS"/>
</dbReference>
<feature type="compositionally biased region" description="Polar residues" evidence="10">
    <location>
        <begin position="376"/>
        <end position="394"/>
    </location>
</feature>
<dbReference type="SMART" id="SM00181">
    <property type="entry name" value="EGF"/>
    <property type="match status" value="2"/>
</dbReference>
<accession>A0A3B3T791</accession>
<keyword evidence="8" id="KW-0325">Glycoprotein</keyword>
<dbReference type="GO" id="GO:0005886">
    <property type="term" value="C:plasma membrane"/>
    <property type="evidence" value="ECO:0007669"/>
    <property type="project" value="UniProtKB-SubCell"/>
</dbReference>
<name>A0A3B3T791_9TELE</name>
<keyword evidence="11" id="KW-0812">Transmembrane</keyword>
<feature type="compositionally biased region" description="Low complexity" evidence="10">
    <location>
        <begin position="481"/>
        <end position="497"/>
    </location>
</feature>
<organism evidence="14 15">
    <name type="scientific">Paramormyrops kingsleyae</name>
    <dbReference type="NCBI Taxonomy" id="1676925"/>
    <lineage>
        <taxon>Eukaryota</taxon>
        <taxon>Metazoa</taxon>
        <taxon>Chordata</taxon>
        <taxon>Craniata</taxon>
        <taxon>Vertebrata</taxon>
        <taxon>Euteleostomi</taxon>
        <taxon>Actinopterygii</taxon>
        <taxon>Neopterygii</taxon>
        <taxon>Teleostei</taxon>
        <taxon>Osteoglossocephala</taxon>
        <taxon>Osteoglossomorpha</taxon>
        <taxon>Osteoglossiformes</taxon>
        <taxon>Mormyridae</taxon>
        <taxon>Paramormyrops</taxon>
    </lineage>
</organism>
<feature type="compositionally biased region" description="Polar residues" evidence="10">
    <location>
        <begin position="498"/>
        <end position="516"/>
    </location>
</feature>
<feature type="domain" description="EGF-like" evidence="13">
    <location>
        <begin position="560"/>
        <end position="599"/>
    </location>
</feature>
<feature type="compositionally biased region" description="Low complexity" evidence="10">
    <location>
        <begin position="142"/>
        <end position="212"/>
    </location>
</feature>
<keyword evidence="6 11" id="KW-0472">Membrane</keyword>
<feature type="compositionally biased region" description="Polar residues" evidence="10">
    <location>
        <begin position="438"/>
        <end position="474"/>
    </location>
</feature>
<keyword evidence="11" id="KW-1133">Transmembrane helix</keyword>
<dbReference type="PANTHER" id="PTHR24037:SF3">
    <property type="entry name" value="PROTEIN HEG HOMOLOG 1"/>
    <property type="match status" value="1"/>
</dbReference>
<comment type="caution">
    <text evidence="9">Lacks conserved residue(s) required for the propagation of feature annotation.</text>
</comment>
<feature type="compositionally biased region" description="Polar residues" evidence="10">
    <location>
        <begin position="78"/>
        <end position="89"/>
    </location>
</feature>
<proteinExistence type="predicted"/>
<keyword evidence="5" id="KW-0677">Repeat</keyword>
<comment type="subcellular location">
    <subcellularLocation>
        <location evidence="1">Cell membrane</location>
    </subcellularLocation>
</comment>
<feature type="region of interest" description="Disordered" evidence="10">
    <location>
        <begin position="54"/>
        <end position="89"/>
    </location>
</feature>
<evidence type="ECO:0000256" key="11">
    <source>
        <dbReference type="SAM" id="Phobius"/>
    </source>
</evidence>
<dbReference type="InterPro" id="IPR000742">
    <property type="entry name" value="EGF"/>
</dbReference>
<keyword evidence="3 9" id="KW-0245">EGF-like domain</keyword>
<feature type="transmembrane region" description="Helical" evidence="11">
    <location>
        <begin position="779"/>
        <end position="804"/>
    </location>
</feature>
<dbReference type="GO" id="GO:0005509">
    <property type="term" value="F:calcium ion binding"/>
    <property type="evidence" value="ECO:0007669"/>
    <property type="project" value="InterPro"/>
</dbReference>
<dbReference type="SUPFAM" id="SSF57196">
    <property type="entry name" value="EGF/Laminin"/>
    <property type="match status" value="1"/>
</dbReference>
<evidence type="ECO:0000256" key="9">
    <source>
        <dbReference type="PROSITE-ProRule" id="PRU00076"/>
    </source>
</evidence>
<dbReference type="Pfam" id="PF07645">
    <property type="entry name" value="EGF_CA"/>
    <property type="match status" value="1"/>
</dbReference>
<reference evidence="14" key="2">
    <citation type="submission" date="2025-09" db="UniProtKB">
        <authorList>
            <consortium name="Ensembl"/>
        </authorList>
    </citation>
    <scope>IDENTIFICATION</scope>
</reference>
<dbReference type="AlphaFoldDB" id="A0A3B3T791"/>
<dbReference type="CDD" id="cd00054">
    <property type="entry name" value="EGF_CA"/>
    <property type="match status" value="1"/>
</dbReference>
<evidence type="ECO:0000256" key="1">
    <source>
        <dbReference type="ARBA" id="ARBA00004236"/>
    </source>
</evidence>
<evidence type="ECO:0000256" key="10">
    <source>
        <dbReference type="SAM" id="MobiDB-lite"/>
    </source>
</evidence>
<dbReference type="InterPro" id="IPR001881">
    <property type="entry name" value="EGF-like_Ca-bd_dom"/>
</dbReference>
<feature type="compositionally biased region" description="Polar residues" evidence="10">
    <location>
        <begin position="131"/>
        <end position="141"/>
    </location>
</feature>
<dbReference type="SUPFAM" id="SSF57184">
    <property type="entry name" value="Growth factor receptor domain"/>
    <property type="match status" value="1"/>
</dbReference>
<keyword evidence="4 12" id="KW-0732">Signal</keyword>
<dbReference type="PROSITE" id="PS01187">
    <property type="entry name" value="EGF_CA"/>
    <property type="match status" value="1"/>
</dbReference>
<protein>
    <submittedName>
        <fullName evidence="14">Heart development protein with EGF-like domains 1</fullName>
    </submittedName>
</protein>
<evidence type="ECO:0000256" key="7">
    <source>
        <dbReference type="ARBA" id="ARBA00023157"/>
    </source>
</evidence>
<reference evidence="14" key="1">
    <citation type="submission" date="2025-08" db="UniProtKB">
        <authorList>
            <consortium name="Ensembl"/>
        </authorList>
    </citation>
    <scope>IDENTIFICATION</scope>
</reference>
<dbReference type="STRING" id="1676925.ENSPKIP00000039072"/>
<evidence type="ECO:0000313" key="14">
    <source>
        <dbReference type="Ensembl" id="ENSPKIP00000039072.1"/>
    </source>
</evidence>
<dbReference type="SMART" id="SM00179">
    <property type="entry name" value="EGF_CA"/>
    <property type="match status" value="1"/>
</dbReference>
<evidence type="ECO:0000259" key="13">
    <source>
        <dbReference type="PROSITE" id="PS50026"/>
    </source>
</evidence>
<dbReference type="GeneTree" id="ENSGT00710000106813"/>
<evidence type="ECO:0000256" key="3">
    <source>
        <dbReference type="ARBA" id="ARBA00022536"/>
    </source>
</evidence>
<keyword evidence="2" id="KW-1003">Cell membrane</keyword>
<feature type="compositionally biased region" description="Polar residues" evidence="10">
    <location>
        <begin position="258"/>
        <end position="273"/>
    </location>
</feature>
<dbReference type="PANTHER" id="PTHR24037">
    <property type="entry name" value="HEART DEVELOPMENT PROTEIN WITH EGF-LIKE DOMAINS 1"/>
    <property type="match status" value="1"/>
</dbReference>
<evidence type="ECO:0000256" key="2">
    <source>
        <dbReference type="ARBA" id="ARBA00022475"/>
    </source>
</evidence>
<feature type="region of interest" description="Disordered" evidence="10">
    <location>
        <begin position="131"/>
        <end position="218"/>
    </location>
</feature>
<dbReference type="OrthoDB" id="9946171at2759"/>
<dbReference type="CTD" id="57493"/>
<dbReference type="GO" id="GO:0007507">
    <property type="term" value="P:heart development"/>
    <property type="evidence" value="ECO:0007669"/>
    <property type="project" value="Ensembl"/>
</dbReference>
<keyword evidence="7" id="KW-1015">Disulfide bond</keyword>
<evidence type="ECO:0000256" key="6">
    <source>
        <dbReference type="ARBA" id="ARBA00023136"/>
    </source>
</evidence>
<dbReference type="InterPro" id="IPR049883">
    <property type="entry name" value="NOTCH1_EGF-like"/>
</dbReference>
<dbReference type="Gene3D" id="2.10.25.10">
    <property type="entry name" value="Laminin"/>
    <property type="match status" value="1"/>
</dbReference>
<feature type="signal peptide" evidence="12">
    <location>
        <begin position="1"/>
        <end position="28"/>
    </location>
</feature>
<feature type="region of interest" description="Disordered" evidence="10">
    <location>
        <begin position="243"/>
        <end position="558"/>
    </location>
</feature>
<dbReference type="InterPro" id="IPR009030">
    <property type="entry name" value="Growth_fac_rcpt_cys_sf"/>
</dbReference>
<evidence type="ECO:0000313" key="15">
    <source>
        <dbReference type="Proteomes" id="UP000261540"/>
    </source>
</evidence>
<feature type="compositionally biased region" description="Polar residues" evidence="10">
    <location>
        <begin position="413"/>
        <end position="429"/>
    </location>
</feature>